<evidence type="ECO:0000313" key="6">
    <source>
        <dbReference type="Proteomes" id="UP000237983"/>
    </source>
</evidence>
<dbReference type="Pfam" id="PF08450">
    <property type="entry name" value="SGL"/>
    <property type="match status" value="1"/>
</dbReference>
<dbReference type="Gene3D" id="2.120.10.30">
    <property type="entry name" value="TolB, C-terminal domain"/>
    <property type="match status" value="1"/>
</dbReference>
<sequence length="295" mass="31095">MPIVTGEARLFRSAKATLGESLVWDPVGDLLWCDITEGTLHRSPSNGSPFGAEDGTAALPAPVASFHRATAGGHVVSLGSRVILIDEAGVELRELAAIDHANDGMRLNEGKVDPFGRWVTGSLDPDGEPNGAIYVIDAEGGTTELIGGLGTANGFEWTPDGTTMYFTDTAVQTIYRGAYSRDTGLTDVEVFVAGEMFDGLVMDEQGYLWSGIYGGGRVIRYSSDGREDLSIPLPAPNVTSVAFGGDDLSTLFVASARENLSDQELRGNPLSGAIFAIPTATRGRLAYTFGPADAE</sequence>
<comment type="cofactor">
    <cofactor evidence="3">
        <name>Zn(2+)</name>
        <dbReference type="ChEBI" id="CHEBI:29105"/>
    </cofactor>
    <text evidence="3">Binds 1 divalent metal cation per subunit.</text>
</comment>
<comment type="caution">
    <text evidence="5">The sequence shown here is derived from an EMBL/GenBank/DDBJ whole genome shotgun (WGS) entry which is preliminary data.</text>
</comment>
<dbReference type="AlphaFoldDB" id="A0A2T0VCF8"/>
<dbReference type="PANTHER" id="PTHR10907:SF47">
    <property type="entry name" value="REGUCALCIN"/>
    <property type="match status" value="1"/>
</dbReference>
<name>A0A2T0VCF8_9MICO</name>
<dbReference type="EMBL" id="PVTL01000005">
    <property type="protein sequence ID" value="PRY67867.1"/>
    <property type="molecule type" value="Genomic_DNA"/>
</dbReference>
<keyword evidence="3" id="KW-0479">Metal-binding</keyword>
<dbReference type="InterPro" id="IPR011042">
    <property type="entry name" value="6-blade_b-propeller_TolB-like"/>
</dbReference>
<protein>
    <submittedName>
        <fullName evidence="5">Sugar lactone lactonase YvrE</fullName>
    </submittedName>
</protein>
<dbReference type="PANTHER" id="PTHR10907">
    <property type="entry name" value="REGUCALCIN"/>
    <property type="match status" value="1"/>
</dbReference>
<evidence type="ECO:0000259" key="4">
    <source>
        <dbReference type="Pfam" id="PF08450"/>
    </source>
</evidence>
<dbReference type="OrthoDB" id="2633250at2"/>
<comment type="similarity">
    <text evidence="1">Belongs to the SMP-30/CGR1 family.</text>
</comment>
<feature type="binding site" evidence="3">
    <location>
        <position position="108"/>
    </location>
    <ligand>
        <name>substrate</name>
    </ligand>
</feature>
<dbReference type="Proteomes" id="UP000237983">
    <property type="component" value="Unassembled WGS sequence"/>
</dbReference>
<dbReference type="PRINTS" id="PR01790">
    <property type="entry name" value="SMP30FAMILY"/>
</dbReference>
<feature type="domain" description="SMP-30/Gluconolactonase/LRE-like region" evidence="4">
    <location>
        <begin position="18"/>
        <end position="257"/>
    </location>
</feature>
<dbReference type="InterPro" id="IPR005511">
    <property type="entry name" value="SMP-30"/>
</dbReference>
<evidence type="ECO:0000256" key="1">
    <source>
        <dbReference type="ARBA" id="ARBA00008853"/>
    </source>
</evidence>
<feature type="active site" description="Proton donor/acceptor" evidence="2">
    <location>
        <position position="198"/>
    </location>
</feature>
<evidence type="ECO:0000256" key="2">
    <source>
        <dbReference type="PIRSR" id="PIRSR605511-1"/>
    </source>
</evidence>
<dbReference type="RefSeq" id="WP_106212392.1">
    <property type="nucleotide sequence ID" value="NZ_PVTL01000005.1"/>
</dbReference>
<feature type="binding site" evidence="3">
    <location>
        <position position="153"/>
    </location>
    <ligand>
        <name>a divalent metal cation</name>
        <dbReference type="ChEBI" id="CHEBI:60240"/>
    </ligand>
</feature>
<dbReference type="SUPFAM" id="SSF63829">
    <property type="entry name" value="Calcium-dependent phosphotriesterase"/>
    <property type="match status" value="1"/>
</dbReference>
<feature type="binding site" evidence="3">
    <location>
        <position position="106"/>
    </location>
    <ligand>
        <name>substrate</name>
    </ligand>
</feature>
<dbReference type="InterPro" id="IPR013658">
    <property type="entry name" value="SGL"/>
</dbReference>
<dbReference type="GO" id="GO:0019853">
    <property type="term" value="P:L-ascorbic acid biosynthetic process"/>
    <property type="evidence" value="ECO:0007669"/>
    <property type="project" value="TreeGrafter"/>
</dbReference>
<keyword evidence="6" id="KW-1185">Reference proteome</keyword>
<proteinExistence type="inferred from homology"/>
<dbReference type="GO" id="GO:0005509">
    <property type="term" value="F:calcium ion binding"/>
    <property type="evidence" value="ECO:0007669"/>
    <property type="project" value="TreeGrafter"/>
</dbReference>
<evidence type="ECO:0000256" key="3">
    <source>
        <dbReference type="PIRSR" id="PIRSR605511-2"/>
    </source>
</evidence>
<feature type="binding site" evidence="3">
    <location>
        <position position="126"/>
    </location>
    <ligand>
        <name>substrate</name>
    </ligand>
</feature>
<dbReference type="GO" id="GO:0004341">
    <property type="term" value="F:gluconolactonase activity"/>
    <property type="evidence" value="ECO:0007669"/>
    <property type="project" value="TreeGrafter"/>
</dbReference>
<accession>A0A2T0VCF8</accession>
<keyword evidence="3" id="KW-0862">Zinc</keyword>
<feature type="binding site" evidence="3">
    <location>
        <position position="20"/>
    </location>
    <ligand>
        <name>a divalent metal cation</name>
        <dbReference type="ChEBI" id="CHEBI:60240"/>
    </ligand>
</feature>
<organism evidence="5 6">
    <name type="scientific">Glaciihabitans tibetensis</name>
    <dbReference type="NCBI Taxonomy" id="1266600"/>
    <lineage>
        <taxon>Bacteria</taxon>
        <taxon>Bacillati</taxon>
        <taxon>Actinomycetota</taxon>
        <taxon>Actinomycetes</taxon>
        <taxon>Micrococcales</taxon>
        <taxon>Microbacteriaceae</taxon>
        <taxon>Glaciihabitans</taxon>
    </lineage>
</organism>
<gene>
    <name evidence="5" type="ORF">B0I08_10528</name>
</gene>
<feature type="binding site" evidence="3">
    <location>
        <position position="198"/>
    </location>
    <ligand>
        <name>a divalent metal cation</name>
        <dbReference type="ChEBI" id="CHEBI:60240"/>
    </ligand>
</feature>
<evidence type="ECO:0000313" key="5">
    <source>
        <dbReference type="EMBL" id="PRY67867.1"/>
    </source>
</evidence>
<reference evidence="5 6" key="1">
    <citation type="submission" date="2018-03" db="EMBL/GenBank/DDBJ databases">
        <title>Genomic Encyclopedia of Type Strains, Phase III (KMG-III): the genomes of soil and plant-associated and newly described type strains.</title>
        <authorList>
            <person name="Whitman W."/>
        </authorList>
    </citation>
    <scope>NUCLEOTIDE SEQUENCE [LARGE SCALE GENOMIC DNA]</scope>
    <source>
        <strain evidence="5 6">CGMCC 1.12484</strain>
    </source>
</reference>